<dbReference type="GO" id="GO:0016779">
    <property type="term" value="F:nucleotidyltransferase activity"/>
    <property type="evidence" value="ECO:0007669"/>
    <property type="project" value="UniProtKB-KW"/>
</dbReference>
<dbReference type="GO" id="GO:0005525">
    <property type="term" value="F:GTP binding"/>
    <property type="evidence" value="ECO:0007669"/>
    <property type="project" value="UniProtKB-KW"/>
</dbReference>
<evidence type="ECO:0000256" key="9">
    <source>
        <dbReference type="ARBA" id="ARBA00023042"/>
    </source>
</evidence>
<dbReference type="Pfam" id="PF06929">
    <property type="entry name" value="Rotavirus_VP3"/>
    <property type="match status" value="1"/>
</dbReference>
<dbReference type="GO" id="GO:0004482">
    <property type="term" value="F:mRNA 5'-cap (guanine-N7-)-methyltransferase activity"/>
    <property type="evidence" value="ECO:0007669"/>
    <property type="project" value="InterPro"/>
</dbReference>
<evidence type="ECO:0000256" key="10">
    <source>
        <dbReference type="ARBA" id="ARBA00023134"/>
    </source>
</evidence>
<evidence type="ECO:0000256" key="5">
    <source>
        <dbReference type="ARBA" id="ARBA00022695"/>
    </source>
</evidence>
<evidence type="ECO:0000256" key="3">
    <source>
        <dbReference type="ARBA" id="ARBA00022679"/>
    </source>
</evidence>
<proteinExistence type="predicted"/>
<dbReference type="GO" id="GO:0003723">
    <property type="term" value="F:RNA binding"/>
    <property type="evidence" value="ECO:0007669"/>
    <property type="project" value="UniProtKB-KW"/>
</dbReference>
<keyword evidence="5" id="KW-0548">Nucleotidyltransferase</keyword>
<keyword evidence="3" id="KW-0808">Transferase</keyword>
<evidence type="ECO:0000256" key="1">
    <source>
        <dbReference type="ARBA" id="ARBA00022603"/>
    </source>
</evidence>
<evidence type="ECO:0000256" key="7">
    <source>
        <dbReference type="ARBA" id="ARBA00022844"/>
    </source>
</evidence>
<keyword evidence="7" id="KW-0946">Virion</keyword>
<name>A0A2Z4EVK0_9REOV</name>
<dbReference type="GO" id="GO:0019013">
    <property type="term" value="C:viral nucleocapsid"/>
    <property type="evidence" value="ECO:0007669"/>
    <property type="project" value="InterPro"/>
</dbReference>
<evidence type="ECO:0000256" key="6">
    <source>
        <dbReference type="ARBA" id="ARBA00022741"/>
    </source>
</evidence>
<evidence type="ECO:0000256" key="8">
    <source>
        <dbReference type="ARBA" id="ARBA00022884"/>
    </source>
</evidence>
<evidence type="ECO:0000256" key="2">
    <source>
        <dbReference type="ARBA" id="ARBA00022664"/>
    </source>
</evidence>
<keyword evidence="9" id="KW-0506">mRNA capping</keyword>
<sequence length="718" mass="84965">MAKLIIINSEKGENLETHEDVFKLSNLLAREIYVKSIPITTTILRNQTFYTIFDIDNVPTEKKAYDLYNTLFPTMIFKTSKDDYLFGSCKHVLDNVLHYSNDLFDPMVDNLTTYLPKKWKLSKEYTNDYPIGNDIIPYIFDSLNEKTVQNFIDSDERLENNIFKSNSTEEKKEIVFKEILGHVFEPAIEYDPQSYNYRISRREIGNLVRKQVFSIVSGTIHVIGPEMESIRDVVLKFYSASKRTNFVFYTIDTSKQTNYKNEQIRNKKEKLKFSQTLIAQRKNQNNFFKGLIHHLQTQGTPTSIIYIGSYPSYWLETIKWFPVNIHCYDPKWRKVDNDKIIWHSQIFTLDMVEYVQENSYVYIDIRTDIRNSSSKELELRKEDNLNIEIALKLAARKCTVMFKRKIFDGINVSYNDPLFHPNLLQLGREFYNLIQIDYTTKEYDQNVLYDKLLEARYNNVANYVFDGKPFTVESKVHENDTIVALYSLSNTINSIEIIEKVLKHNHFVTFPCFKDDGDWRNIQELKSSPFPEQKKQLEFSDWAINPKEFCKKYNTELISESVFLQIGNYRALVPDLYNHLISIRFTLPLFYSDRYFPHIGIRQPSIYKRDSYMTSRLSAYISRQLTHSVDLTNLQKNKFEGYSGHLIAIEINFNSLVYTMSPMRWLIRSKAQLKQKRQRDKFRIGSGEPHTKEEFENTYQYLRSNNLILTDFENLLLD</sequence>
<keyword evidence="2" id="KW-0507">mRNA processing</keyword>
<dbReference type="EMBL" id="MG693159">
    <property type="protein sequence ID" value="AWV67029.1"/>
    <property type="molecule type" value="Genomic_RNA"/>
</dbReference>
<evidence type="ECO:0000313" key="12">
    <source>
        <dbReference type="EMBL" id="AWV67029.1"/>
    </source>
</evidence>
<organism evidence="12">
    <name type="scientific">Bat rotavirus H</name>
    <dbReference type="NCBI Taxonomy" id="2169484"/>
    <lineage>
        <taxon>Viruses</taxon>
        <taxon>Riboviria</taxon>
        <taxon>Orthornavirae</taxon>
        <taxon>Duplornaviricota</taxon>
        <taxon>Resentoviricetes</taxon>
        <taxon>Reovirales</taxon>
        <taxon>Sedoreoviridae</taxon>
        <taxon>Rotavirus</taxon>
        <taxon>Rotavirus aspergastroenteritidis</taxon>
        <taxon>Rotavirus H</taxon>
    </lineage>
</organism>
<protein>
    <submittedName>
        <fullName evidence="12">VP3</fullName>
    </submittedName>
</protein>
<keyword evidence="6" id="KW-0547">Nucleotide-binding</keyword>
<keyword evidence="8" id="KW-0694">RNA-binding</keyword>
<evidence type="ECO:0000256" key="11">
    <source>
        <dbReference type="ARBA" id="ARBA00023268"/>
    </source>
</evidence>
<reference evidence="12" key="1">
    <citation type="journal article" date="2018" name="Virus Evol.">
        <title>Cameroonian fruit bats harbor divergent viruses, including rotavirus H, bastroviruses, and picobirnaviruses using an alternative genetic code.</title>
        <authorList>
            <person name="Yinda C.K."/>
            <person name="Ghogomu S.M."/>
            <person name="Conceicao-Neto N."/>
            <person name="Beller L."/>
            <person name="Deboutte W."/>
            <person name="Vanhulle E."/>
            <person name="Maes P."/>
            <person name="Van Ranst M."/>
            <person name="Matthijnssens J."/>
        </authorList>
    </citation>
    <scope>NUCLEOTIDE SEQUENCE</scope>
    <source>
        <strain evidence="12">RVH/Bat-wt/CMR/CMR63/2014/GXPX VP3</strain>
    </source>
</reference>
<keyword evidence="4" id="KW-0949">S-adenosyl-L-methionine</keyword>
<dbReference type="GO" id="GO:0016032">
    <property type="term" value="P:viral process"/>
    <property type="evidence" value="ECO:0007669"/>
    <property type="project" value="InterPro"/>
</dbReference>
<keyword evidence="10" id="KW-0342">GTP-binding</keyword>
<keyword evidence="11" id="KW-0511">Multifunctional enzyme</keyword>
<accession>A0A2Z4EVK0</accession>
<evidence type="ECO:0000256" key="4">
    <source>
        <dbReference type="ARBA" id="ARBA00022691"/>
    </source>
</evidence>
<dbReference type="InterPro" id="IPR011181">
    <property type="entry name" value="VP3_Rotav"/>
</dbReference>
<keyword evidence="1" id="KW-0489">Methyltransferase</keyword>